<dbReference type="PANTHER" id="PTHR42767:SF1">
    <property type="entry name" value="ENDO-BETA-1,6-GALACTANASE-LIKE DOMAIN-CONTAINING PROTEIN"/>
    <property type="match status" value="1"/>
</dbReference>
<dbReference type="SUPFAM" id="SSF51445">
    <property type="entry name" value="(Trans)glycosidases"/>
    <property type="match status" value="1"/>
</dbReference>
<evidence type="ECO:0000313" key="2">
    <source>
        <dbReference type="EMBL" id="PXV95733.1"/>
    </source>
</evidence>
<comment type="caution">
    <text evidence="2">The sequence shown here is derived from an EMBL/GenBank/DDBJ whole genome shotgun (WGS) entry which is preliminary data.</text>
</comment>
<dbReference type="PANTHER" id="PTHR42767">
    <property type="entry name" value="ENDO-BETA-1,6-GALACTANASE"/>
    <property type="match status" value="1"/>
</dbReference>
<evidence type="ECO:0000313" key="3">
    <source>
        <dbReference type="Proteomes" id="UP000247523"/>
    </source>
</evidence>
<feature type="domain" description="Endo-beta-1,6-galactanase-like" evidence="1">
    <location>
        <begin position="22"/>
        <end position="236"/>
    </location>
</feature>
<dbReference type="Proteomes" id="UP000247523">
    <property type="component" value="Unassembled WGS sequence"/>
</dbReference>
<gene>
    <name evidence="2" type="ORF">C8E03_101363</name>
</gene>
<sequence>MKFLKNQMYQVVSILAINGAFEGWGTSLCWWANRVGYSEQLATQAAQLFYNKNTGLGLNIMRYNIGGGDDPTHNHITRTDSKVPGYAVNVTGTSDTDNLSWDYDWSADYNQRNILTKCIKESGKEAIVEAFSNSPPYFMTNSGCSCGAVNASKNNLHNNCYDDFAKYLADVAYHFKKSFGITFQSISPMNEPYTSYWMANSNKQEGCHFDQGESQSNMITALRGALDKNGLNSLMVTGTDETSIDTQIVSYQALSTKAKNMLGRIDVHTYSGSNRAGIKALAQKENKNLWMSEVDGGLTAGENAGEMGAGLWLAQRIITDVNNMTPSAWVLWNIIDNHISKDGYQGNQDSGDVDRSKGYWGIAVADHDNQTIHLTMKYYAFGQFTRYIRPGYTIIPTGSNTLAAYDVKGKQLIIVAVNASAFDVNYNFDLSLFHAVGASVKVIRTSGTMSSGEKWAQLKPLTANASGFQATLKTNSVTTYIVSGVEYNNAAFSEITLVE</sequence>
<dbReference type="Gene3D" id="3.20.20.80">
    <property type="entry name" value="Glycosidases"/>
    <property type="match status" value="1"/>
</dbReference>
<accession>A0A318EW71</accession>
<organism evidence="2 3">
    <name type="scientific">Lachnotalea glycerini</name>
    <dbReference type="NCBI Taxonomy" id="1763509"/>
    <lineage>
        <taxon>Bacteria</taxon>
        <taxon>Bacillati</taxon>
        <taxon>Bacillota</taxon>
        <taxon>Clostridia</taxon>
        <taxon>Lachnospirales</taxon>
        <taxon>Lachnospiraceae</taxon>
        <taxon>Lachnotalea</taxon>
    </lineage>
</organism>
<dbReference type="AlphaFoldDB" id="A0A318EW71"/>
<dbReference type="InterPro" id="IPR039743">
    <property type="entry name" value="6GAL/EXGAL"/>
</dbReference>
<keyword evidence="2" id="KW-0378">Hydrolase</keyword>
<dbReference type="RefSeq" id="WP_110290128.1">
    <property type="nucleotide sequence ID" value="NZ_QICS01000001.1"/>
</dbReference>
<reference evidence="2 3" key="1">
    <citation type="submission" date="2018-05" db="EMBL/GenBank/DDBJ databases">
        <title>Genomic Encyclopedia of Type Strains, Phase IV (KMG-IV): sequencing the most valuable type-strain genomes for metagenomic binning, comparative biology and taxonomic classification.</title>
        <authorList>
            <person name="Goeker M."/>
        </authorList>
    </citation>
    <scope>NUCLEOTIDE SEQUENCE [LARGE SCALE GENOMIC DNA]</scope>
    <source>
        <strain evidence="2 3">DSM 28816</strain>
    </source>
</reference>
<dbReference type="Pfam" id="PF14587">
    <property type="entry name" value="Glyco_hydr_30_2"/>
    <property type="match status" value="1"/>
</dbReference>
<dbReference type="InterPro" id="IPR017853">
    <property type="entry name" value="GH"/>
</dbReference>
<name>A0A318EW71_9FIRM</name>
<proteinExistence type="predicted"/>
<dbReference type="InterPro" id="IPR039514">
    <property type="entry name" value="6GAL-like"/>
</dbReference>
<evidence type="ECO:0000259" key="1">
    <source>
        <dbReference type="Pfam" id="PF14587"/>
    </source>
</evidence>
<dbReference type="GO" id="GO:0004553">
    <property type="term" value="F:hydrolase activity, hydrolyzing O-glycosyl compounds"/>
    <property type="evidence" value="ECO:0007669"/>
    <property type="project" value="InterPro"/>
</dbReference>
<dbReference type="EMBL" id="QICS01000001">
    <property type="protein sequence ID" value="PXV95733.1"/>
    <property type="molecule type" value="Genomic_DNA"/>
</dbReference>
<protein>
    <submittedName>
        <fullName evidence="2">O-glycosyl hydrolase</fullName>
    </submittedName>
</protein>